<gene>
    <name evidence="1" type="ORF">D0Y65_030357</name>
</gene>
<evidence type="ECO:0000313" key="1">
    <source>
        <dbReference type="EMBL" id="RZB80617.1"/>
    </source>
</evidence>
<evidence type="ECO:0000313" key="2">
    <source>
        <dbReference type="Proteomes" id="UP000289340"/>
    </source>
</evidence>
<dbReference type="AlphaFoldDB" id="A0A445I3H2"/>
<sequence>MYTGCHLCWLKKLTSLETRFLARFTSLIHFDFFRFLARFTSLIHFDFFPQVDSGTTMSEKPMPVAENSKELGTLEPPNVSFNTLLEELSMLLILCW</sequence>
<name>A0A445I3H2_GLYSO</name>
<organism evidence="1 2">
    <name type="scientific">Glycine soja</name>
    <name type="common">Wild soybean</name>
    <dbReference type="NCBI Taxonomy" id="3848"/>
    <lineage>
        <taxon>Eukaryota</taxon>
        <taxon>Viridiplantae</taxon>
        <taxon>Streptophyta</taxon>
        <taxon>Embryophyta</taxon>
        <taxon>Tracheophyta</taxon>
        <taxon>Spermatophyta</taxon>
        <taxon>Magnoliopsida</taxon>
        <taxon>eudicotyledons</taxon>
        <taxon>Gunneridae</taxon>
        <taxon>Pentapetalae</taxon>
        <taxon>rosids</taxon>
        <taxon>fabids</taxon>
        <taxon>Fabales</taxon>
        <taxon>Fabaceae</taxon>
        <taxon>Papilionoideae</taxon>
        <taxon>50 kb inversion clade</taxon>
        <taxon>NPAAA clade</taxon>
        <taxon>indigoferoid/millettioid clade</taxon>
        <taxon>Phaseoleae</taxon>
        <taxon>Glycine</taxon>
        <taxon>Glycine subgen. Soja</taxon>
    </lineage>
</organism>
<proteinExistence type="predicted"/>
<reference evidence="1 2" key="1">
    <citation type="submission" date="2018-09" db="EMBL/GenBank/DDBJ databases">
        <title>A high-quality reference genome of wild soybean provides a powerful tool to mine soybean genomes.</title>
        <authorList>
            <person name="Xie M."/>
            <person name="Chung C.Y.L."/>
            <person name="Li M.-W."/>
            <person name="Wong F.-L."/>
            <person name="Chan T.-F."/>
            <person name="Lam H.-M."/>
        </authorList>
    </citation>
    <scope>NUCLEOTIDE SEQUENCE [LARGE SCALE GENOMIC DNA]</scope>
    <source>
        <strain evidence="2">cv. W05</strain>
        <tissue evidence="1">Hypocotyl of etiolated seedlings</tissue>
    </source>
</reference>
<keyword evidence="2" id="KW-1185">Reference proteome</keyword>
<dbReference type="EMBL" id="QZWG01000011">
    <property type="protein sequence ID" value="RZB80617.1"/>
    <property type="molecule type" value="Genomic_DNA"/>
</dbReference>
<protein>
    <submittedName>
        <fullName evidence="1">Uncharacterized protein</fullName>
    </submittedName>
</protein>
<comment type="caution">
    <text evidence="1">The sequence shown here is derived from an EMBL/GenBank/DDBJ whole genome shotgun (WGS) entry which is preliminary data.</text>
</comment>
<dbReference type="Proteomes" id="UP000289340">
    <property type="component" value="Chromosome 11"/>
</dbReference>
<accession>A0A445I3H2</accession>